<organism evidence="7">
    <name type="scientific">Capra hircus</name>
    <name type="common">Goat</name>
    <dbReference type="NCBI Taxonomy" id="9925"/>
    <lineage>
        <taxon>Eukaryota</taxon>
        <taxon>Metazoa</taxon>
        <taxon>Chordata</taxon>
        <taxon>Craniata</taxon>
        <taxon>Vertebrata</taxon>
        <taxon>Euteleostomi</taxon>
        <taxon>Mammalia</taxon>
        <taxon>Eutheria</taxon>
        <taxon>Laurasiatheria</taxon>
        <taxon>Artiodactyla</taxon>
        <taxon>Ruminantia</taxon>
        <taxon>Pecora</taxon>
        <taxon>Bovidae</taxon>
        <taxon>Caprinae</taxon>
        <taxon>Capra</taxon>
    </lineage>
</organism>
<dbReference type="GO" id="GO:0005634">
    <property type="term" value="C:nucleus"/>
    <property type="evidence" value="ECO:0007669"/>
    <property type="project" value="UniProtKB-SubCell"/>
</dbReference>
<sequence>MDLEEFLSENGIPPSPSQHDHSPHAPGLQPTSSAAPSVMDLSSRASAPIHPGIPPPNCVQSPMRPGQLLPANRNTPSPIDPDTIQVPVGYEPDPADLALSSIPGQEMFDPRKRKFSEEELKPQPMIKKARKVFIPDDLKILDGMTTSPRLERLLSLRWQELVRSPAADAPVTHSHSVPRPVTCCLGGGFSTHI</sequence>
<dbReference type="AlphaFoldDB" id="A0A8C2PJ95"/>
<comment type="subcellular location">
    <subcellularLocation>
        <location evidence="1">Nucleus</location>
    </subcellularLocation>
</comment>
<dbReference type="GO" id="GO:0000981">
    <property type="term" value="F:DNA-binding transcription factor activity, RNA polymerase II-specific"/>
    <property type="evidence" value="ECO:0007669"/>
    <property type="project" value="TreeGrafter"/>
</dbReference>
<dbReference type="InterPro" id="IPR040223">
    <property type="entry name" value="PAR_bZIP"/>
</dbReference>
<evidence type="ECO:0000256" key="1">
    <source>
        <dbReference type="ARBA" id="ARBA00004123"/>
    </source>
</evidence>
<dbReference type="PANTHER" id="PTHR11988:SF28">
    <property type="entry name" value="HEPATIC LEUKEMIA FACTOR"/>
    <property type="match status" value="1"/>
</dbReference>
<evidence type="ECO:0000256" key="5">
    <source>
        <dbReference type="ARBA" id="ARBA00023242"/>
    </source>
</evidence>
<proteinExistence type="predicted"/>
<evidence type="ECO:0000256" key="2">
    <source>
        <dbReference type="ARBA" id="ARBA00023015"/>
    </source>
</evidence>
<name>A0A8C2PJ95_CAPHI</name>
<dbReference type="Ensembl" id="ENSCHIT00010028734.1">
    <property type="protein sequence ID" value="ENSCHIP00010020419.1"/>
    <property type="gene ID" value="ENSCHIG00010015041.1"/>
</dbReference>
<reference evidence="7" key="2">
    <citation type="submission" date="2025-08" db="UniProtKB">
        <authorList>
            <consortium name="Ensembl"/>
        </authorList>
    </citation>
    <scope>IDENTIFICATION</scope>
</reference>
<dbReference type="GO" id="GO:0000978">
    <property type="term" value="F:RNA polymerase II cis-regulatory region sequence-specific DNA binding"/>
    <property type="evidence" value="ECO:0007669"/>
    <property type="project" value="TreeGrafter"/>
</dbReference>
<keyword evidence="4" id="KW-0804">Transcription</keyword>
<keyword evidence="3" id="KW-0238">DNA-binding</keyword>
<evidence type="ECO:0000256" key="4">
    <source>
        <dbReference type="ARBA" id="ARBA00023163"/>
    </source>
</evidence>
<dbReference type="PANTHER" id="PTHR11988">
    <property type="entry name" value="THYROTROPH EMBRYONIC FACTOR RELATED"/>
    <property type="match status" value="1"/>
</dbReference>
<feature type="region of interest" description="Disordered" evidence="6">
    <location>
        <begin position="1"/>
        <end position="80"/>
    </location>
</feature>
<evidence type="ECO:0000313" key="7">
    <source>
        <dbReference type="Ensembl" id="ENSCHIP00010020419.1"/>
    </source>
</evidence>
<accession>A0A8C2PJ95</accession>
<keyword evidence="2" id="KW-0805">Transcription regulation</keyword>
<keyword evidence="5" id="KW-0539">Nucleus</keyword>
<evidence type="ECO:0000256" key="3">
    <source>
        <dbReference type="ARBA" id="ARBA00023125"/>
    </source>
</evidence>
<evidence type="ECO:0000256" key="6">
    <source>
        <dbReference type="SAM" id="MobiDB-lite"/>
    </source>
</evidence>
<reference evidence="7" key="1">
    <citation type="submission" date="2019-03" db="EMBL/GenBank/DDBJ databases">
        <title>Genome sequencing and reference-guided assembly of Black Bengal Goat (Capra hircus).</title>
        <authorList>
            <person name="Siddiki A.Z."/>
            <person name="Baten A."/>
            <person name="Billah M."/>
            <person name="Alam M.A.U."/>
            <person name="Shawrob K.S.M."/>
            <person name="Saha S."/>
            <person name="Chowdhury M."/>
            <person name="Rahman A.H."/>
            <person name="Stear M."/>
            <person name="Miah G."/>
            <person name="Das G.B."/>
            <person name="Hossain M.M."/>
            <person name="Kumkum M."/>
            <person name="Islam M.S."/>
            <person name="Mollah A.M."/>
            <person name="Ahsan A."/>
            <person name="Tusar F."/>
            <person name="Khan M.K.I."/>
        </authorList>
    </citation>
    <scope>NUCLEOTIDE SEQUENCE [LARGE SCALE GENOMIC DNA]</scope>
</reference>
<evidence type="ECO:0008006" key="8">
    <source>
        <dbReference type="Google" id="ProtNLM"/>
    </source>
</evidence>
<protein>
    <recommendedName>
        <fullName evidence="8">Hepatic leukemia factor</fullName>
    </recommendedName>
</protein>